<keyword evidence="3" id="KW-1185">Reference proteome</keyword>
<organism evidence="2 3">
    <name type="scientific">Punica granatum</name>
    <name type="common">Pomegranate</name>
    <dbReference type="NCBI Taxonomy" id="22663"/>
    <lineage>
        <taxon>Eukaryota</taxon>
        <taxon>Viridiplantae</taxon>
        <taxon>Streptophyta</taxon>
        <taxon>Embryophyta</taxon>
        <taxon>Tracheophyta</taxon>
        <taxon>Spermatophyta</taxon>
        <taxon>Magnoliopsida</taxon>
        <taxon>eudicotyledons</taxon>
        <taxon>Gunneridae</taxon>
        <taxon>Pentapetalae</taxon>
        <taxon>rosids</taxon>
        <taxon>malvids</taxon>
        <taxon>Myrtales</taxon>
        <taxon>Lythraceae</taxon>
        <taxon>Punica</taxon>
    </lineage>
</organism>
<dbReference type="EMBL" id="PGOL01002249">
    <property type="protein sequence ID" value="PKI49385.1"/>
    <property type="molecule type" value="Genomic_DNA"/>
</dbReference>
<sequence length="113" mass="12158">MAPQEAPGGLLMQACGMRTTGFNRKCKEKPIKNCENPVKEKIGKGRSCAVERLSARDHLVTGESEGHEEPLESDGTTRHCAHPNFISSGNTCTEPEQCGLGVSTFPGTRDGRT</sequence>
<gene>
    <name evidence="2" type="ORF">CRG98_030219</name>
</gene>
<feature type="region of interest" description="Disordered" evidence="1">
    <location>
        <begin position="56"/>
        <end position="78"/>
    </location>
</feature>
<dbReference type="Proteomes" id="UP000233551">
    <property type="component" value="Unassembled WGS sequence"/>
</dbReference>
<dbReference type="AlphaFoldDB" id="A0A2I0IZH4"/>
<comment type="caution">
    <text evidence="2">The sequence shown here is derived from an EMBL/GenBank/DDBJ whole genome shotgun (WGS) entry which is preliminary data.</text>
</comment>
<evidence type="ECO:0000256" key="1">
    <source>
        <dbReference type="SAM" id="MobiDB-lite"/>
    </source>
</evidence>
<name>A0A2I0IZH4_PUNGR</name>
<proteinExistence type="predicted"/>
<feature type="compositionally biased region" description="Basic and acidic residues" evidence="1">
    <location>
        <begin position="56"/>
        <end position="70"/>
    </location>
</feature>
<evidence type="ECO:0000313" key="2">
    <source>
        <dbReference type="EMBL" id="PKI49385.1"/>
    </source>
</evidence>
<accession>A0A2I0IZH4</accession>
<evidence type="ECO:0000313" key="3">
    <source>
        <dbReference type="Proteomes" id="UP000233551"/>
    </source>
</evidence>
<protein>
    <submittedName>
        <fullName evidence="2">Uncharacterized protein</fullName>
    </submittedName>
</protein>
<reference evidence="2 3" key="1">
    <citation type="submission" date="2017-11" db="EMBL/GenBank/DDBJ databases">
        <title>De-novo sequencing of pomegranate (Punica granatum L.) genome.</title>
        <authorList>
            <person name="Akparov Z."/>
            <person name="Amiraslanov A."/>
            <person name="Hajiyeva S."/>
            <person name="Abbasov M."/>
            <person name="Kaur K."/>
            <person name="Hamwieh A."/>
            <person name="Solovyev V."/>
            <person name="Salamov A."/>
            <person name="Braich B."/>
            <person name="Kosarev P."/>
            <person name="Mahmoud A."/>
            <person name="Hajiyev E."/>
            <person name="Babayeva S."/>
            <person name="Izzatullayeva V."/>
            <person name="Mammadov A."/>
            <person name="Mammadov A."/>
            <person name="Sharifova S."/>
            <person name="Ojaghi J."/>
            <person name="Eynullazada K."/>
            <person name="Bayramov B."/>
            <person name="Abdulazimova A."/>
            <person name="Shahmuradov I."/>
        </authorList>
    </citation>
    <scope>NUCLEOTIDE SEQUENCE [LARGE SCALE GENOMIC DNA]</scope>
    <source>
        <strain evidence="3">cv. AG2017</strain>
        <tissue evidence="2">Leaf</tissue>
    </source>
</reference>